<sequence length="584" mass="69073">MQFLIISKKEGFREENINEKALNSNFAPYLISKEYLKVEVGNFIIFIYLYKEIDEEKKNYSYYYDENKLLLVNGILTKSRKIRNHDIQTFFKELKEDSELLGDYQLVSINSNGEGFIKTPIFSLKQLFYYEDSDFSVLSTEIKLIVDGVKKFQGKKFIEHFDMKFIEDSTHRESGIRKFPRHTIFKEIKRVLPHDEKIFKNGTISINRKSIKIPKSFKKKYQMDKKTLYDEYYKNINEFTEQYLSYLKPNIEELSIGLTGGFDSRLAISILSPICEKYEISLKPYTNGAEDHPDVIIAKKLAKKLNIEYSNNVPPSGKGIHPQSIIEYMESFYVNHGDFNSNNFAKINREIKNSRLYHAGLSAYKKKNINLINRHNIWLARAINKSHNFYFPLFGTEIEVFFALLYKELGDLDFKELVYEILKRSNPKLLEIPFVGDKLPQTNIEPFSTINESKFHEKIPFLWDYNYVKRQLNEILTENFNKNLGIKSKIILKLIGINKLDFFLDRKINKIILDYRKNKINLKIAIKKLKKEKSFISFIKTKKMVKFEKNDLHIKLKRKMVILMDYASVAEMRSFKEIEKNKDK</sequence>
<dbReference type="OrthoDB" id="82448at2157"/>
<dbReference type="InterPro" id="IPR014729">
    <property type="entry name" value="Rossmann-like_a/b/a_fold"/>
</dbReference>
<organism evidence="1 2">
    <name type="scientific">Methanobrevibacter arboriphilus JCM 13429 = DSM 1125</name>
    <dbReference type="NCBI Taxonomy" id="1300164"/>
    <lineage>
        <taxon>Archaea</taxon>
        <taxon>Methanobacteriati</taxon>
        <taxon>Methanobacteriota</taxon>
        <taxon>Methanomada group</taxon>
        <taxon>Methanobacteria</taxon>
        <taxon>Methanobacteriales</taxon>
        <taxon>Methanobacteriaceae</taxon>
        <taxon>Methanobrevibacter</taxon>
    </lineage>
</organism>
<proteinExistence type="predicted"/>
<comment type="caution">
    <text evidence="1">The sequence shown here is derived from an EMBL/GenBank/DDBJ whole genome shotgun (WGS) entry which is preliminary data.</text>
</comment>
<protein>
    <recommendedName>
        <fullName evidence="3">Asparagine synthetase domain-containing protein</fullName>
    </recommendedName>
</protein>
<dbReference type="Gene3D" id="3.40.50.620">
    <property type="entry name" value="HUPs"/>
    <property type="match status" value="1"/>
</dbReference>
<dbReference type="EMBL" id="JXMW01000003">
    <property type="protein sequence ID" value="OQD59378.1"/>
    <property type="molecule type" value="Genomic_DNA"/>
</dbReference>
<dbReference type="Proteomes" id="UP000191661">
    <property type="component" value="Unassembled WGS sequence"/>
</dbReference>
<evidence type="ECO:0008006" key="3">
    <source>
        <dbReference type="Google" id="ProtNLM"/>
    </source>
</evidence>
<keyword evidence="2" id="KW-1185">Reference proteome</keyword>
<evidence type="ECO:0000313" key="1">
    <source>
        <dbReference type="EMBL" id="OQD59378.1"/>
    </source>
</evidence>
<reference evidence="1 2" key="1">
    <citation type="submission" date="2014-12" db="EMBL/GenBank/DDBJ databases">
        <title>Genome sequence of Methanobrevibacter arboriphilicus DH1, DSM1125.</title>
        <authorList>
            <person name="Poehlein A."/>
            <person name="Thauer R.K."/>
            <person name="Seedorf H."/>
            <person name="Daniel R."/>
        </authorList>
    </citation>
    <scope>NUCLEOTIDE SEQUENCE [LARGE SCALE GENOMIC DNA]</scope>
    <source>
        <strain evidence="1 2">DH1</strain>
    </source>
</reference>
<dbReference type="SUPFAM" id="SSF52402">
    <property type="entry name" value="Adenine nucleotide alpha hydrolases-like"/>
    <property type="match status" value="1"/>
</dbReference>
<gene>
    <name evidence="1" type="ORF">MBBAR_3c00330</name>
</gene>
<dbReference type="RefSeq" id="WP_080459613.1">
    <property type="nucleotide sequence ID" value="NZ_JXMW01000003.1"/>
</dbReference>
<accession>A0A1V6N3V7</accession>
<evidence type="ECO:0000313" key="2">
    <source>
        <dbReference type="Proteomes" id="UP000191661"/>
    </source>
</evidence>
<dbReference type="AlphaFoldDB" id="A0A1V6N3V7"/>
<name>A0A1V6N3V7_METAZ</name>